<dbReference type="Proteomes" id="UP000322876">
    <property type="component" value="Unassembled WGS sequence"/>
</dbReference>
<evidence type="ECO:0000259" key="4">
    <source>
        <dbReference type="Pfam" id="PF20696"/>
    </source>
</evidence>
<keyword evidence="6" id="KW-1185">Reference proteome</keyword>
<organism evidence="5 6">
    <name type="scientific">Deferribacter autotrophicus</name>
    <dbReference type="NCBI Taxonomy" id="500465"/>
    <lineage>
        <taxon>Bacteria</taxon>
        <taxon>Pseudomonadati</taxon>
        <taxon>Deferribacterota</taxon>
        <taxon>Deferribacteres</taxon>
        <taxon>Deferribacterales</taxon>
        <taxon>Deferribacteraceae</taxon>
        <taxon>Deferribacter</taxon>
    </lineage>
</organism>
<accession>A0A5A8F2K4</accession>
<sequence length="487" mass="55440">MAYKDLREFIKVLEQKGELVRIKTEVDPILEITEITDRVSKKYGPALLFENVKGSEHPVLINAFGSFKRMNLALEVESLDELGERIINLIDRNVPQNFFDKIKSLPMLMELNQIIPKIVKKGVCKEVILKGDEVDLFKFPILQCWPKDGGRFITLPCVFTKDPETGARNCGMYRMQVYDKNTTGMHWHIHHHGADHFRKAKRMGLDKLEVAVALGADPAVTYAATAPAPDGIDEMLLAGFIRKKPVELVKCETVDLEVPANSEIVIEGYVDVNELRLEGPFGDHTGYYSLADMYPVFHVTCITHRKGAIYPTTIVGKPPMEDCYMGVATGRIFLPLLKKQVPEIVDMALPLEGVFHNIMFISIDKKYPMHAKKIMNFVWGTGQMMFTKMIVVVDKDVDVQNTSEVLWRMGNNVDWKRDIVIMEGPLDALDHSSPYAFWGAKIGIDATKKWPEEGHNREWPDDIVMSEDIKKLVDEKWDEYGIKLDDK</sequence>
<dbReference type="SUPFAM" id="SSF50475">
    <property type="entry name" value="FMN-binding split barrel"/>
    <property type="match status" value="1"/>
</dbReference>
<comment type="caution">
    <text evidence="5">The sequence shown here is derived from an EMBL/GenBank/DDBJ whole genome shotgun (WGS) entry which is preliminary data.</text>
</comment>
<feature type="domain" description="3-octaprenyl-4-hydroxybenzoate carboxy-lyase-like C-terminal" evidence="4">
    <location>
        <begin position="323"/>
        <end position="446"/>
    </location>
</feature>
<reference evidence="5 6" key="1">
    <citation type="submission" date="2019-06" db="EMBL/GenBank/DDBJ databases">
        <title>Genomic insights into carbon and energy metabolism of Deferribacter autotrophicus revealed new metabolic traits in the phylum Deferribacteres.</title>
        <authorList>
            <person name="Slobodkin A.I."/>
            <person name="Slobodkina G.B."/>
            <person name="Allioux M."/>
            <person name="Alain K."/>
            <person name="Jebbar M."/>
            <person name="Shadrin V."/>
            <person name="Kublanov I.V."/>
            <person name="Toshchakov S.V."/>
            <person name="Bonch-Osmolovskaya E.A."/>
        </authorList>
    </citation>
    <scope>NUCLEOTIDE SEQUENCE [LARGE SCALE GENOMIC DNA]</scope>
    <source>
        <strain evidence="5 6">SL50</strain>
    </source>
</reference>
<dbReference type="RefSeq" id="WP_149265912.1">
    <property type="nucleotide sequence ID" value="NZ_VFJB01000004.1"/>
</dbReference>
<dbReference type="NCBIfam" id="TIGR03701">
    <property type="entry name" value="mena_SCO4490"/>
    <property type="match status" value="1"/>
</dbReference>
<evidence type="ECO:0000313" key="5">
    <source>
        <dbReference type="EMBL" id="KAA0258355.1"/>
    </source>
</evidence>
<dbReference type="FunFam" id="3.40.1670.10:FF:000003">
    <property type="entry name" value="Phenolic acid decarboxylase"/>
    <property type="match status" value="1"/>
</dbReference>
<dbReference type="Pfam" id="PF01977">
    <property type="entry name" value="UbiD"/>
    <property type="match status" value="1"/>
</dbReference>
<dbReference type="InterPro" id="IPR049383">
    <property type="entry name" value="UbiD-like_N"/>
</dbReference>
<dbReference type="GO" id="GO:0006744">
    <property type="term" value="P:ubiquinone biosynthetic process"/>
    <property type="evidence" value="ECO:0007669"/>
    <property type="project" value="TreeGrafter"/>
</dbReference>
<protein>
    <submittedName>
        <fullName evidence="5">Menaquinone biosynthesis decarboxylase</fullName>
    </submittedName>
</protein>
<feature type="domain" description="3-octaprenyl-4-hydroxybenzoate carboxy-lyase-like N-terminal" evidence="3">
    <location>
        <begin position="10"/>
        <end position="86"/>
    </location>
</feature>
<dbReference type="InterPro" id="IPR049381">
    <property type="entry name" value="UbiD-like_C"/>
</dbReference>
<dbReference type="AlphaFoldDB" id="A0A5A8F2K4"/>
<evidence type="ECO:0000259" key="2">
    <source>
        <dbReference type="Pfam" id="PF01977"/>
    </source>
</evidence>
<dbReference type="GO" id="GO:0008694">
    <property type="term" value="F:4-hydroxy-3-polyprenylbenzoate decarboxylase activity"/>
    <property type="evidence" value="ECO:0007669"/>
    <property type="project" value="TreeGrafter"/>
</dbReference>
<dbReference type="InterPro" id="IPR022390">
    <property type="entry name" value="HBDC"/>
</dbReference>
<dbReference type="Gene3D" id="1.20.5.570">
    <property type="entry name" value="Single helix bin"/>
    <property type="match status" value="1"/>
</dbReference>
<dbReference type="GO" id="GO:0005829">
    <property type="term" value="C:cytosol"/>
    <property type="evidence" value="ECO:0007669"/>
    <property type="project" value="TreeGrafter"/>
</dbReference>
<evidence type="ECO:0000313" key="6">
    <source>
        <dbReference type="Proteomes" id="UP000322876"/>
    </source>
</evidence>
<dbReference type="OrthoDB" id="9809841at2"/>
<comment type="similarity">
    <text evidence="1">Belongs to the UbiD family.</text>
</comment>
<dbReference type="PANTHER" id="PTHR30108:SF17">
    <property type="entry name" value="FERULIC ACID DECARBOXYLASE 1"/>
    <property type="match status" value="1"/>
</dbReference>
<evidence type="ECO:0000256" key="1">
    <source>
        <dbReference type="ARBA" id="ARBA00010021"/>
    </source>
</evidence>
<evidence type="ECO:0000259" key="3">
    <source>
        <dbReference type="Pfam" id="PF20695"/>
    </source>
</evidence>
<feature type="domain" description="3-octaprenyl-4-hydroxybenzoate carboxy-lyase-like Rift-related" evidence="2">
    <location>
        <begin position="119"/>
        <end position="318"/>
    </location>
</feature>
<dbReference type="PANTHER" id="PTHR30108">
    <property type="entry name" value="3-OCTAPRENYL-4-HYDROXYBENZOATE CARBOXY-LYASE-RELATED"/>
    <property type="match status" value="1"/>
</dbReference>
<name>A0A5A8F2K4_9BACT</name>
<dbReference type="Pfam" id="PF20696">
    <property type="entry name" value="UbiD_C"/>
    <property type="match status" value="1"/>
</dbReference>
<dbReference type="InterPro" id="IPR002830">
    <property type="entry name" value="UbiD"/>
</dbReference>
<dbReference type="Gene3D" id="3.40.1670.10">
    <property type="entry name" value="UbiD C-terminal domain-like"/>
    <property type="match status" value="1"/>
</dbReference>
<dbReference type="Pfam" id="PF20695">
    <property type="entry name" value="UbiD_N"/>
    <property type="match status" value="1"/>
</dbReference>
<dbReference type="EMBL" id="VFJB01000004">
    <property type="protein sequence ID" value="KAA0258355.1"/>
    <property type="molecule type" value="Genomic_DNA"/>
</dbReference>
<dbReference type="SUPFAM" id="SSF143968">
    <property type="entry name" value="UbiD C-terminal domain-like"/>
    <property type="match status" value="1"/>
</dbReference>
<gene>
    <name evidence="5" type="ORF">FHQ18_04130</name>
</gene>
<proteinExistence type="inferred from homology"/>
<dbReference type="NCBIfam" id="TIGR00148">
    <property type="entry name" value="UbiD family decarboxylase"/>
    <property type="match status" value="1"/>
</dbReference>
<dbReference type="InterPro" id="IPR048304">
    <property type="entry name" value="UbiD_Rift_dom"/>
</dbReference>